<dbReference type="InterPro" id="IPR008863">
    <property type="entry name" value="Toxic_anion-R_TelA"/>
</dbReference>
<feature type="coiled-coil region" evidence="3">
    <location>
        <begin position="336"/>
        <end position="363"/>
    </location>
</feature>
<evidence type="ECO:0000256" key="1">
    <source>
        <dbReference type="ARBA" id="ARBA00005541"/>
    </source>
</evidence>
<dbReference type="PANTHER" id="PTHR38432:SF1">
    <property type="entry name" value="TELA-LIKE PROTEIN SAOUHSC_01408"/>
    <property type="match status" value="1"/>
</dbReference>
<evidence type="ECO:0000256" key="3">
    <source>
        <dbReference type="SAM" id="Coils"/>
    </source>
</evidence>
<reference evidence="5 6" key="1">
    <citation type="submission" date="2024-06" db="EMBL/GenBank/DDBJ databases">
        <authorList>
            <person name="Campbell A.G."/>
        </authorList>
    </citation>
    <scope>NUCLEOTIDE SEQUENCE [LARGE SCALE GENOMIC DNA]</scope>
    <source>
        <strain evidence="5 6">EM12</strain>
    </source>
</reference>
<evidence type="ECO:0000313" key="6">
    <source>
        <dbReference type="Proteomes" id="UP001480955"/>
    </source>
</evidence>
<gene>
    <name evidence="5" type="ORF">ABS772_21230</name>
</gene>
<dbReference type="Proteomes" id="UP001480955">
    <property type="component" value="Unassembled WGS sequence"/>
</dbReference>
<proteinExistence type="inferred from homology"/>
<dbReference type="PANTHER" id="PTHR38432">
    <property type="entry name" value="TELA-LIKE PROTEIN SAOUHSC_01408"/>
    <property type="match status" value="1"/>
</dbReference>
<evidence type="ECO:0000256" key="4">
    <source>
        <dbReference type="SAM" id="MobiDB-lite"/>
    </source>
</evidence>
<comment type="similarity">
    <text evidence="1 2">Belongs to the TelA family.</text>
</comment>
<evidence type="ECO:0000313" key="5">
    <source>
        <dbReference type="EMBL" id="MER2252451.1"/>
    </source>
</evidence>
<accession>A0ABV1QSR1</accession>
<keyword evidence="3" id="KW-0175">Coiled coil</keyword>
<keyword evidence="6" id="KW-1185">Reference proteome</keyword>
<protein>
    <submittedName>
        <fullName evidence="5">Toxic anion resistance protein</fullName>
    </submittedName>
</protein>
<dbReference type="EMBL" id="JBELQE010000110">
    <property type="protein sequence ID" value="MER2252451.1"/>
    <property type="molecule type" value="Genomic_DNA"/>
</dbReference>
<evidence type="ECO:0000256" key="2">
    <source>
        <dbReference type="PIRNR" id="PIRNR026508"/>
    </source>
</evidence>
<feature type="compositionally biased region" description="Basic and acidic residues" evidence="4">
    <location>
        <begin position="1"/>
        <end position="18"/>
    </location>
</feature>
<feature type="region of interest" description="Disordered" evidence="4">
    <location>
        <begin position="1"/>
        <end position="26"/>
    </location>
</feature>
<dbReference type="PIRSF" id="PIRSF026508">
    <property type="entry name" value="TelA"/>
    <property type="match status" value="1"/>
</dbReference>
<dbReference type="RefSeq" id="WP_350396740.1">
    <property type="nucleotide sequence ID" value="NZ_JBELQE010000110.1"/>
</dbReference>
<organism evidence="5 6">
    <name type="scientific">Methylorubrum podarium</name>
    <dbReference type="NCBI Taxonomy" id="200476"/>
    <lineage>
        <taxon>Bacteria</taxon>
        <taxon>Pseudomonadati</taxon>
        <taxon>Pseudomonadota</taxon>
        <taxon>Alphaproteobacteria</taxon>
        <taxon>Hyphomicrobiales</taxon>
        <taxon>Methylobacteriaceae</taxon>
        <taxon>Methylorubrum</taxon>
    </lineage>
</organism>
<name>A0ABV1QSR1_9HYPH</name>
<sequence length="365" mass="40453">MVGRIEAEHALPSRREPSADAGSAPDPALIHRIRQDIRLDDRAFLTRYGDEAQRGVAEFADTILHATLNKDSGAVGDLLTDLIGTVKRLDPASLEKTGLLDRFWGGAKARLLRFKEQFSTLGAQVERIALELERRSDDLRRDIAMLDGLFARNLAQMRELEAYIAAGEQVIAETRRERLPALEARARAAGTETSEGPLLAQQAADLAQSVERLERKVHDLKLSRTIALQAMPQIRLVQNGDAALVEKLQASLATTIPTWKNGMTIALALHRQDEALRLQRAVSDTTNALLRANAERLKAGRAGIEREVQRGVVDVETLSAVNRDFLETIDAVLAIQREGRDKRRAAEAELQRIEAELKRKLLEPA</sequence>
<comment type="caution">
    <text evidence="5">The sequence shown here is derived from an EMBL/GenBank/DDBJ whole genome shotgun (WGS) entry which is preliminary data.</text>
</comment>
<dbReference type="Pfam" id="PF05816">
    <property type="entry name" value="TelA"/>
    <property type="match status" value="1"/>
</dbReference>